<organism evidence="2 3">
    <name type="scientific">Persicobacter diffluens</name>
    <dbReference type="NCBI Taxonomy" id="981"/>
    <lineage>
        <taxon>Bacteria</taxon>
        <taxon>Pseudomonadati</taxon>
        <taxon>Bacteroidota</taxon>
        <taxon>Cytophagia</taxon>
        <taxon>Cytophagales</taxon>
        <taxon>Persicobacteraceae</taxon>
        <taxon>Persicobacter</taxon>
    </lineage>
</organism>
<keyword evidence="3" id="KW-1185">Reference proteome</keyword>
<evidence type="ECO:0000256" key="1">
    <source>
        <dbReference type="SAM" id="SignalP"/>
    </source>
</evidence>
<protein>
    <submittedName>
        <fullName evidence="2">Uncharacterized protein</fullName>
    </submittedName>
</protein>
<accession>A0AAN4VUF2</accession>
<dbReference type="Proteomes" id="UP001310022">
    <property type="component" value="Unassembled WGS sequence"/>
</dbReference>
<reference evidence="2 3" key="1">
    <citation type="submission" date="2021-12" db="EMBL/GenBank/DDBJ databases">
        <title>Genome sequencing of bacteria with rrn-lacking chromosome and rrn-plasmid.</title>
        <authorList>
            <person name="Anda M."/>
            <person name="Iwasaki W."/>
        </authorList>
    </citation>
    <scope>NUCLEOTIDE SEQUENCE [LARGE SCALE GENOMIC DNA]</scope>
    <source>
        <strain evidence="2 3">NBRC 15940</strain>
    </source>
</reference>
<feature type="signal peptide" evidence="1">
    <location>
        <begin position="1"/>
        <end position="36"/>
    </location>
</feature>
<keyword evidence="1" id="KW-0732">Signal</keyword>
<dbReference type="AlphaFoldDB" id="A0AAN4VUF2"/>
<dbReference type="EMBL" id="BQKE01000001">
    <property type="protein sequence ID" value="GJM59509.1"/>
    <property type="molecule type" value="Genomic_DNA"/>
</dbReference>
<evidence type="ECO:0000313" key="2">
    <source>
        <dbReference type="EMBL" id="GJM59509.1"/>
    </source>
</evidence>
<sequence>MVSNTLATENSSNTSPMKKLKLLLLCLLSMNLPLLAQEASQKFSLKMMTVDQEGNKVTIEREYDSPEAMQKDREKLKKEMQEAGMADFQMHSFPHGEEAFHFPFALDSGAQFNMDFNFEFDHEKLDSMVHIQMKQVKVLEDSMTHPFVFITEGDSAVADVLVWKNQLEELPTEEEIKAMEEKLMKQLEKTKLNQLEIEKIIETTTNALAEAKQNTAFQENIFFHPPHSRNHRTVKIADLNQAEQSESKWKSLPLERIQLKASPGQIELSFSAPSKNTLIQLLDAEMQALYQEEYNGFDGHYEGAISTQNLQNGHYRLQIIQGKKAYQKKIVVE</sequence>
<gene>
    <name evidence="2" type="ORF">PEDI_00610</name>
</gene>
<evidence type="ECO:0000313" key="3">
    <source>
        <dbReference type="Proteomes" id="UP001310022"/>
    </source>
</evidence>
<feature type="chain" id="PRO_5042995192" evidence="1">
    <location>
        <begin position="37"/>
        <end position="333"/>
    </location>
</feature>
<proteinExistence type="predicted"/>
<name>A0AAN4VUF2_9BACT</name>
<comment type="caution">
    <text evidence="2">The sequence shown here is derived from an EMBL/GenBank/DDBJ whole genome shotgun (WGS) entry which is preliminary data.</text>
</comment>